<feature type="active site" description="Acyl-thioester intermediate" evidence="5 7">
    <location>
        <position position="198"/>
    </location>
</feature>
<comment type="catalytic activity">
    <reaction evidence="5 6">
        <text>octanoyl-[ACP] + L-lysyl-[protein] = N(6)-octanoyl-L-lysyl-[protein] + holo-[ACP] + H(+)</text>
        <dbReference type="Rhea" id="RHEA:17665"/>
        <dbReference type="Rhea" id="RHEA-COMP:9636"/>
        <dbReference type="Rhea" id="RHEA-COMP:9685"/>
        <dbReference type="Rhea" id="RHEA-COMP:9752"/>
        <dbReference type="Rhea" id="RHEA-COMP:9928"/>
        <dbReference type="ChEBI" id="CHEBI:15378"/>
        <dbReference type="ChEBI" id="CHEBI:29969"/>
        <dbReference type="ChEBI" id="CHEBI:64479"/>
        <dbReference type="ChEBI" id="CHEBI:78463"/>
        <dbReference type="ChEBI" id="CHEBI:78809"/>
        <dbReference type="EC" id="2.3.1.181"/>
    </reaction>
</comment>
<dbReference type="SUPFAM" id="SSF55681">
    <property type="entry name" value="Class II aaRS and biotin synthetases"/>
    <property type="match status" value="1"/>
</dbReference>
<evidence type="ECO:0000256" key="4">
    <source>
        <dbReference type="ARBA" id="ARBA00024732"/>
    </source>
</evidence>
<comment type="function">
    <text evidence="4 5 6">Catalyzes the transfer of endogenously produced octanoic acid from octanoyl-acyl-carrier-protein onto the lipoyl domains of lipoate-dependent enzymes. Lipoyl-ACP can also act as a substrate although octanoyl-ACP is likely to be the physiological substrate.</text>
</comment>
<accession>A0A2W2C931</accession>
<feature type="binding site" evidence="5 8">
    <location>
        <begin position="180"/>
        <end position="182"/>
    </location>
    <ligand>
        <name>substrate</name>
    </ligand>
</feature>
<evidence type="ECO:0000256" key="8">
    <source>
        <dbReference type="PIRSR" id="PIRSR016262-2"/>
    </source>
</evidence>
<dbReference type="CDD" id="cd16444">
    <property type="entry name" value="LipB"/>
    <property type="match status" value="1"/>
</dbReference>
<evidence type="ECO:0000256" key="3">
    <source>
        <dbReference type="ARBA" id="ARBA00023315"/>
    </source>
</evidence>
<keyword evidence="12" id="KW-1185">Reference proteome</keyword>
<organism evidence="11 12">
    <name type="scientific">Jiangella anatolica</name>
    <dbReference type="NCBI Taxonomy" id="2670374"/>
    <lineage>
        <taxon>Bacteria</taxon>
        <taxon>Bacillati</taxon>
        <taxon>Actinomycetota</taxon>
        <taxon>Actinomycetes</taxon>
        <taxon>Jiangellales</taxon>
        <taxon>Jiangellaceae</taxon>
        <taxon>Jiangella</taxon>
    </lineage>
</organism>
<dbReference type="EC" id="2.3.1.181" evidence="5 6"/>
<protein>
    <recommendedName>
        <fullName evidence="5 6">Octanoyltransferase</fullName>
        <ecNumber evidence="5 6">2.3.1.181</ecNumber>
    </recommendedName>
    <alternativeName>
        <fullName evidence="5">Lipoate-protein ligase B</fullName>
    </alternativeName>
    <alternativeName>
        <fullName evidence="5">Lipoyl/octanoyl transferase</fullName>
    </alternativeName>
    <alternativeName>
        <fullName evidence="5">Octanoyl-[acyl-carrier-protein]-protein N-octanoyltransferase</fullName>
    </alternativeName>
</protein>
<comment type="caution">
    <text evidence="11">The sequence shown here is derived from an EMBL/GenBank/DDBJ whole genome shotgun (WGS) entry which is preliminary data.</text>
</comment>
<evidence type="ECO:0000256" key="7">
    <source>
        <dbReference type="PIRSR" id="PIRSR016262-1"/>
    </source>
</evidence>
<dbReference type="Proteomes" id="UP000248764">
    <property type="component" value="Unassembled WGS sequence"/>
</dbReference>
<dbReference type="NCBIfam" id="TIGR00214">
    <property type="entry name" value="lipB"/>
    <property type="match status" value="1"/>
</dbReference>
<dbReference type="InterPro" id="IPR004143">
    <property type="entry name" value="BPL_LPL_catalytic"/>
</dbReference>
<dbReference type="Gene3D" id="3.30.930.10">
    <property type="entry name" value="Bira Bifunctional Protein, Domain 2"/>
    <property type="match status" value="1"/>
</dbReference>
<sequence length="239" mass="26166">MSPRQVPTARLPQDFPAGVGSTFVGELRIIRHDGFVPYQEAWDEQRRLHAARVAGEIEDTVVLLEHEAVYTAGKRTTPEERPLLDAGAPVIDVDRGGKITWHGPGQLTGYPILQLPEPYDVIGYVRRVEQLMLDVCHDFGVPAVRVDGRSGVWIQPGDGGQDRKLGAVGLRVAQGVTMHGFALNCDNDLGWYDRIIACGISDAGTTTLSAELGRRVTVAEALPYVERHLDDLLALQPQT</sequence>
<keyword evidence="11" id="KW-0436">Ligase</keyword>
<evidence type="ECO:0000256" key="9">
    <source>
        <dbReference type="PIRSR" id="PIRSR016262-3"/>
    </source>
</evidence>
<dbReference type="AlphaFoldDB" id="A0A2W2C931"/>
<dbReference type="NCBIfam" id="NF010925">
    <property type="entry name" value="PRK14345.1"/>
    <property type="match status" value="1"/>
</dbReference>
<feature type="binding site" evidence="5 8">
    <location>
        <begin position="167"/>
        <end position="169"/>
    </location>
    <ligand>
        <name>substrate</name>
    </ligand>
</feature>
<evidence type="ECO:0000256" key="1">
    <source>
        <dbReference type="ARBA" id="ARBA00004821"/>
    </source>
</evidence>
<comment type="similarity">
    <text evidence="5 6">Belongs to the LipB family.</text>
</comment>
<feature type="site" description="Lowers pKa of active site Cys" evidence="5 9">
    <location>
        <position position="164"/>
    </location>
</feature>
<evidence type="ECO:0000259" key="10">
    <source>
        <dbReference type="PROSITE" id="PS51733"/>
    </source>
</evidence>
<dbReference type="InterPro" id="IPR045864">
    <property type="entry name" value="aa-tRNA-synth_II/BPL/LPL"/>
</dbReference>
<dbReference type="PANTHER" id="PTHR10993:SF7">
    <property type="entry name" value="LIPOYLTRANSFERASE 2, MITOCHONDRIAL-RELATED"/>
    <property type="match status" value="1"/>
</dbReference>
<dbReference type="InterPro" id="IPR020605">
    <property type="entry name" value="Octanoyltransferase_CS"/>
</dbReference>
<dbReference type="GO" id="GO:0033819">
    <property type="term" value="F:lipoyl(octanoyl) transferase activity"/>
    <property type="evidence" value="ECO:0007669"/>
    <property type="project" value="UniProtKB-EC"/>
</dbReference>
<keyword evidence="5" id="KW-0963">Cytoplasm</keyword>
<evidence type="ECO:0000256" key="5">
    <source>
        <dbReference type="HAMAP-Rule" id="MF_00013"/>
    </source>
</evidence>
<dbReference type="HAMAP" id="MF_00013">
    <property type="entry name" value="LipB"/>
    <property type="match status" value="1"/>
</dbReference>
<comment type="subcellular location">
    <subcellularLocation>
        <location evidence="5">Cytoplasm</location>
    </subcellularLocation>
</comment>
<evidence type="ECO:0000313" key="12">
    <source>
        <dbReference type="Proteomes" id="UP000248764"/>
    </source>
</evidence>
<feature type="domain" description="BPL/LPL catalytic" evidence="10">
    <location>
        <begin position="55"/>
        <end position="237"/>
    </location>
</feature>
<comment type="pathway">
    <text evidence="1 5 6">Protein modification; protein lipoylation via endogenous pathway; protein N(6)-(lipoyl)lysine from octanoyl-[acyl-carrier-protein]: step 1/2.</text>
</comment>
<dbReference type="PANTHER" id="PTHR10993">
    <property type="entry name" value="OCTANOYLTRANSFERASE"/>
    <property type="match status" value="1"/>
</dbReference>
<reference evidence="11 12" key="1">
    <citation type="submission" date="2018-01" db="EMBL/GenBank/DDBJ databases">
        <title>Draft genome sequence of Jiangella sp. GTF31.</title>
        <authorList>
            <person name="Sahin N."/>
            <person name="Ay H."/>
            <person name="Saygin H."/>
        </authorList>
    </citation>
    <scope>NUCLEOTIDE SEQUENCE [LARGE SCALE GENOMIC DNA]</scope>
    <source>
        <strain evidence="11 12">GTF31</strain>
    </source>
</reference>
<keyword evidence="3 5" id="KW-0012">Acyltransferase</keyword>
<keyword evidence="2 5" id="KW-0808">Transferase</keyword>
<gene>
    <name evidence="5" type="primary">lipB</name>
    <name evidence="11" type="ORF">C1I92_17465</name>
</gene>
<dbReference type="EMBL" id="POTW01000041">
    <property type="protein sequence ID" value="PZF82316.1"/>
    <property type="molecule type" value="Genomic_DNA"/>
</dbReference>
<comment type="miscellaneous">
    <text evidence="5">In the reaction, the free carboxyl group of octanoic acid is attached via an amide linkage to the epsilon-amino group of a specific lysine residue of lipoyl domains of lipoate-dependent enzymes.</text>
</comment>
<proteinExistence type="inferred from homology"/>
<evidence type="ECO:0000313" key="11">
    <source>
        <dbReference type="EMBL" id="PZF82316.1"/>
    </source>
</evidence>
<dbReference type="PROSITE" id="PS51733">
    <property type="entry name" value="BPL_LPL_CATALYTIC"/>
    <property type="match status" value="1"/>
</dbReference>
<dbReference type="PROSITE" id="PS01313">
    <property type="entry name" value="LIPB"/>
    <property type="match status" value="1"/>
</dbReference>
<name>A0A2W2C931_9ACTN</name>
<dbReference type="GO" id="GO:0009249">
    <property type="term" value="P:protein lipoylation"/>
    <property type="evidence" value="ECO:0007669"/>
    <property type="project" value="InterPro"/>
</dbReference>
<evidence type="ECO:0000256" key="2">
    <source>
        <dbReference type="ARBA" id="ARBA00022679"/>
    </source>
</evidence>
<dbReference type="UniPathway" id="UPA00538">
    <property type="reaction ID" value="UER00592"/>
</dbReference>
<dbReference type="PIRSF" id="PIRSF016262">
    <property type="entry name" value="LPLase"/>
    <property type="match status" value="1"/>
</dbReference>
<dbReference type="Pfam" id="PF21948">
    <property type="entry name" value="LplA-B_cat"/>
    <property type="match status" value="1"/>
</dbReference>
<dbReference type="GO" id="GO:0016874">
    <property type="term" value="F:ligase activity"/>
    <property type="evidence" value="ECO:0007669"/>
    <property type="project" value="UniProtKB-KW"/>
</dbReference>
<dbReference type="InterPro" id="IPR000544">
    <property type="entry name" value="Octanoyltransferase"/>
</dbReference>
<feature type="binding site" evidence="5 8">
    <location>
        <begin position="95"/>
        <end position="102"/>
    </location>
    <ligand>
        <name>substrate</name>
    </ligand>
</feature>
<dbReference type="GO" id="GO:0005737">
    <property type="term" value="C:cytoplasm"/>
    <property type="evidence" value="ECO:0007669"/>
    <property type="project" value="UniProtKB-SubCell"/>
</dbReference>
<evidence type="ECO:0000256" key="6">
    <source>
        <dbReference type="PIRNR" id="PIRNR016262"/>
    </source>
</evidence>